<dbReference type="VEuPathDB" id="VectorBase:PHUM391120"/>
<evidence type="ECO:0000313" key="4">
    <source>
        <dbReference type="EnsemblMetazoa" id="PHUM391120-PA"/>
    </source>
</evidence>
<sequence>MWECYILIKINLKIIVNLTLILSDLLLCIKIKSFSVSEAEKRINGTLNLREYFTVYLIETVVKNPDFKKISTKLGTIWRRYSEFEQLHFYLEITYPYLILPPLPEKKILFGWQKSGSDTFDPDFVDRRRAGLENFLIRTASHPLLCYDKLFLGFLQQEEGWHELCKETGYLQQTENKLKALAALPSRIKKPDERFEALKDYSNELNTHLQNLLKTRTRLAERYYTIYKLHANYGRVFSEWSAAEKTMGDGLQKAGHFLDSFAASIDLASEEEEVIADQLKQYLFFGASVQAVCKRRDMLQLQLQRAQDYIDDRVNQMEQVQKGKVSFMSRIFGTTDRLETKELRVNAVEQRIQEGKINMKAIVDELNDFTKEALLDYERFDKQKTLDVKETLGNYVGIQIKLSKQGLQTWTHVKECLNSFS</sequence>
<evidence type="ECO:0000313" key="3">
    <source>
        <dbReference type="EMBL" id="EEB15837.1"/>
    </source>
</evidence>
<dbReference type="InterPro" id="IPR027267">
    <property type="entry name" value="AH/BAR_dom_sf"/>
</dbReference>
<dbReference type="GO" id="GO:2000786">
    <property type="term" value="P:positive regulation of autophagosome assembly"/>
    <property type="evidence" value="ECO:0007669"/>
    <property type="project" value="TreeGrafter"/>
</dbReference>
<name>E0VR31_PEDHC</name>
<dbReference type="RefSeq" id="XP_002428575.1">
    <property type="nucleotide sequence ID" value="XM_002428530.1"/>
</dbReference>
<dbReference type="InterPro" id="IPR001683">
    <property type="entry name" value="PX_dom"/>
</dbReference>
<dbReference type="Gene3D" id="3.30.1520.10">
    <property type="entry name" value="Phox-like domain"/>
    <property type="match status" value="1"/>
</dbReference>
<dbReference type="CTD" id="8237580"/>
<evidence type="ECO:0000259" key="2">
    <source>
        <dbReference type="PROSITE" id="PS50195"/>
    </source>
</evidence>
<dbReference type="GO" id="GO:0031201">
    <property type="term" value="C:SNARE complex"/>
    <property type="evidence" value="ECO:0007669"/>
    <property type="project" value="TreeGrafter"/>
</dbReference>
<dbReference type="EMBL" id="DS235442">
    <property type="protein sequence ID" value="EEB15837.1"/>
    <property type="molecule type" value="Genomic_DNA"/>
</dbReference>
<dbReference type="GO" id="GO:0032266">
    <property type="term" value="F:phosphatidylinositol-3-phosphate binding"/>
    <property type="evidence" value="ECO:0007669"/>
    <property type="project" value="TreeGrafter"/>
</dbReference>
<dbReference type="InterPro" id="IPR034902">
    <property type="entry name" value="PX_SNX4"/>
</dbReference>
<dbReference type="Pfam" id="PF00787">
    <property type="entry name" value="PX"/>
    <property type="match status" value="1"/>
</dbReference>
<dbReference type="SUPFAM" id="SSF64268">
    <property type="entry name" value="PX domain"/>
    <property type="match status" value="1"/>
</dbReference>
<reference evidence="3" key="1">
    <citation type="submission" date="2007-04" db="EMBL/GenBank/DDBJ databases">
        <title>Annotation of Pediculus humanus corporis strain USDA.</title>
        <authorList>
            <person name="Kirkness E."/>
            <person name="Hannick L."/>
            <person name="Hass B."/>
            <person name="Bruggner R."/>
            <person name="Lawson D."/>
            <person name="Bidwell S."/>
            <person name="Joardar V."/>
            <person name="Caler E."/>
            <person name="Walenz B."/>
            <person name="Inman J."/>
            <person name="Schobel S."/>
            <person name="Galinsky K."/>
            <person name="Amedeo P."/>
            <person name="Strausberg R."/>
        </authorList>
    </citation>
    <scope>NUCLEOTIDE SEQUENCE</scope>
    <source>
        <strain evidence="3">USDA</strain>
    </source>
</reference>
<dbReference type="GO" id="GO:0015031">
    <property type="term" value="P:protein transport"/>
    <property type="evidence" value="ECO:0007669"/>
    <property type="project" value="InterPro"/>
</dbReference>
<dbReference type="PANTHER" id="PTHR46596">
    <property type="entry name" value="SORTING NEXIN-4"/>
    <property type="match status" value="1"/>
</dbReference>
<comment type="similarity">
    <text evidence="1">Belongs to the sorting nexin family.</text>
</comment>
<reference evidence="3" key="2">
    <citation type="submission" date="2007-04" db="EMBL/GenBank/DDBJ databases">
        <title>The genome of the human body louse.</title>
        <authorList>
            <consortium name="The Human Body Louse Genome Consortium"/>
            <person name="Kirkness E."/>
            <person name="Walenz B."/>
            <person name="Hass B."/>
            <person name="Bruggner R."/>
            <person name="Strausberg R."/>
        </authorList>
    </citation>
    <scope>NUCLEOTIDE SEQUENCE</scope>
    <source>
        <strain evidence="3">USDA</strain>
    </source>
</reference>
<dbReference type="SMART" id="SM00312">
    <property type="entry name" value="PX"/>
    <property type="match status" value="1"/>
</dbReference>
<dbReference type="CDD" id="cd07622">
    <property type="entry name" value="BAR_SNX4"/>
    <property type="match status" value="1"/>
</dbReference>
<evidence type="ECO:0000313" key="5">
    <source>
        <dbReference type="Proteomes" id="UP000009046"/>
    </source>
</evidence>
<dbReference type="KEGG" id="phu:Phum_PHUM391120"/>
<dbReference type="PANTHER" id="PTHR46596:SF1">
    <property type="entry name" value="SORTING NEXIN-4"/>
    <property type="match status" value="1"/>
</dbReference>
<proteinExistence type="inferred from homology"/>
<dbReference type="InterPro" id="IPR037430">
    <property type="entry name" value="SNX4_BAR"/>
</dbReference>
<dbReference type="InParanoid" id="E0VR31"/>
<evidence type="ECO:0000256" key="1">
    <source>
        <dbReference type="ARBA" id="ARBA00010883"/>
    </source>
</evidence>
<dbReference type="eggNOG" id="KOG2273">
    <property type="taxonomic scope" value="Eukaryota"/>
</dbReference>
<accession>E0VR31</accession>
<reference evidence="4" key="3">
    <citation type="submission" date="2021-02" db="UniProtKB">
        <authorList>
            <consortium name="EnsemblMetazoa"/>
        </authorList>
    </citation>
    <scope>IDENTIFICATION</scope>
    <source>
        <strain evidence="4">USDA</strain>
    </source>
</reference>
<protein>
    <submittedName>
        <fullName evidence="3 4">Sorting nexin-4, putative</fullName>
    </submittedName>
</protein>
<dbReference type="STRING" id="121224.E0VR31"/>
<organism>
    <name type="scientific">Pediculus humanus subsp. corporis</name>
    <name type="common">Body louse</name>
    <dbReference type="NCBI Taxonomy" id="121224"/>
    <lineage>
        <taxon>Eukaryota</taxon>
        <taxon>Metazoa</taxon>
        <taxon>Ecdysozoa</taxon>
        <taxon>Arthropoda</taxon>
        <taxon>Hexapoda</taxon>
        <taxon>Insecta</taxon>
        <taxon>Pterygota</taxon>
        <taxon>Neoptera</taxon>
        <taxon>Paraneoptera</taxon>
        <taxon>Psocodea</taxon>
        <taxon>Troctomorpha</taxon>
        <taxon>Phthiraptera</taxon>
        <taxon>Anoplura</taxon>
        <taxon>Pediculidae</taxon>
        <taxon>Pediculus</taxon>
    </lineage>
</organism>
<dbReference type="HOGENOM" id="CLU_057138_0_0_1"/>
<keyword evidence="5" id="KW-1185">Reference proteome</keyword>
<dbReference type="OMA" id="LQKSGHY"/>
<gene>
    <name evidence="4" type="primary">8237580</name>
    <name evidence="3" type="ORF">Phum_PHUM391120</name>
</gene>
<dbReference type="OrthoDB" id="289314at2759"/>
<dbReference type="PROSITE" id="PS50195">
    <property type="entry name" value="PX"/>
    <property type="match status" value="1"/>
</dbReference>
<dbReference type="InterPro" id="IPR034783">
    <property type="entry name" value="SNX4"/>
</dbReference>
<dbReference type="GO" id="GO:0005886">
    <property type="term" value="C:plasma membrane"/>
    <property type="evidence" value="ECO:0007669"/>
    <property type="project" value="TreeGrafter"/>
</dbReference>
<dbReference type="EMBL" id="AAZO01004574">
    <property type="status" value="NOT_ANNOTATED_CDS"/>
    <property type="molecule type" value="Genomic_DNA"/>
</dbReference>
<dbReference type="EnsemblMetazoa" id="PHUM391120-RA">
    <property type="protein sequence ID" value="PHUM391120-PA"/>
    <property type="gene ID" value="PHUM391120"/>
</dbReference>
<dbReference type="Proteomes" id="UP000009046">
    <property type="component" value="Unassembled WGS sequence"/>
</dbReference>
<dbReference type="CDD" id="cd06864">
    <property type="entry name" value="PX_SNX4"/>
    <property type="match status" value="1"/>
</dbReference>
<feature type="domain" description="PX" evidence="2">
    <location>
        <begin position="34"/>
        <end position="161"/>
    </location>
</feature>
<dbReference type="GO" id="GO:0031901">
    <property type="term" value="C:early endosome membrane"/>
    <property type="evidence" value="ECO:0007669"/>
    <property type="project" value="TreeGrafter"/>
</dbReference>
<dbReference type="AlphaFoldDB" id="E0VR31"/>
<dbReference type="GeneID" id="8237580"/>
<dbReference type="Gene3D" id="1.20.1270.60">
    <property type="entry name" value="Arfaptin homology (AH) domain/BAR domain"/>
    <property type="match status" value="1"/>
</dbReference>
<dbReference type="InterPro" id="IPR036871">
    <property type="entry name" value="PX_dom_sf"/>
</dbReference>